<protein>
    <submittedName>
        <fullName evidence="1">Uncharacterized protein</fullName>
    </submittedName>
</protein>
<organism evidence="1">
    <name type="scientific">Pundamilia nyererei</name>
    <dbReference type="NCBI Taxonomy" id="303518"/>
    <lineage>
        <taxon>Eukaryota</taxon>
        <taxon>Metazoa</taxon>
        <taxon>Chordata</taxon>
        <taxon>Craniata</taxon>
        <taxon>Vertebrata</taxon>
        <taxon>Euteleostomi</taxon>
        <taxon>Actinopterygii</taxon>
        <taxon>Neopterygii</taxon>
        <taxon>Teleostei</taxon>
        <taxon>Neoteleostei</taxon>
        <taxon>Acanthomorphata</taxon>
        <taxon>Ovalentaria</taxon>
        <taxon>Cichlomorphae</taxon>
        <taxon>Cichliformes</taxon>
        <taxon>Cichlidae</taxon>
        <taxon>African cichlids</taxon>
        <taxon>Pseudocrenilabrinae</taxon>
        <taxon>Haplochromini</taxon>
        <taxon>Pundamilia</taxon>
    </lineage>
</organism>
<evidence type="ECO:0000313" key="1">
    <source>
        <dbReference type="Ensembl" id="ENSPNYP00000012499.1"/>
    </source>
</evidence>
<reference evidence="1" key="1">
    <citation type="submission" date="2023-09" db="UniProtKB">
        <authorList>
            <consortium name="Ensembl"/>
        </authorList>
    </citation>
    <scope>IDENTIFICATION</scope>
</reference>
<proteinExistence type="predicted"/>
<dbReference type="AlphaFoldDB" id="A0A3B4FRS1"/>
<dbReference type="Ensembl" id="ENSPNYT00000012805.1">
    <property type="protein sequence ID" value="ENSPNYP00000012499.1"/>
    <property type="gene ID" value="ENSPNYG00000009493.1"/>
</dbReference>
<sequence>MGKKKVPVLYRAPLPLYSVKVDPDTGLVIKKKNVHGPLNSEPLT</sequence>
<accession>A0A3B4FRS1</accession>
<dbReference type="GeneTree" id="ENSGT00940000179850"/>
<name>A0A3B4FRS1_9CICH</name>